<dbReference type="Proteomes" id="UP001150238">
    <property type="component" value="Unassembled WGS sequence"/>
</dbReference>
<proteinExistence type="predicted"/>
<evidence type="ECO:0000313" key="1">
    <source>
        <dbReference type="EMBL" id="KAJ4465315.1"/>
    </source>
</evidence>
<dbReference type="EMBL" id="JANVFS010000052">
    <property type="protein sequence ID" value="KAJ4465315.1"/>
    <property type="molecule type" value="Genomic_DNA"/>
</dbReference>
<name>A0A9W9DDU3_9AGAR</name>
<organism evidence="1 2">
    <name type="scientific">Lentinula lateritia</name>
    <dbReference type="NCBI Taxonomy" id="40482"/>
    <lineage>
        <taxon>Eukaryota</taxon>
        <taxon>Fungi</taxon>
        <taxon>Dikarya</taxon>
        <taxon>Basidiomycota</taxon>
        <taxon>Agaricomycotina</taxon>
        <taxon>Agaricomycetes</taxon>
        <taxon>Agaricomycetidae</taxon>
        <taxon>Agaricales</taxon>
        <taxon>Marasmiineae</taxon>
        <taxon>Omphalotaceae</taxon>
        <taxon>Lentinula</taxon>
    </lineage>
</organism>
<sequence>MHLMWLRLWMVTPMDSNGNHYISVRLHYFNNPRTDRVCYLGKKVVGGVDGERDLTVDERVKLGIGMSFADVEARGRMRSTRNTWKMRMHIPLVPLAPAAVAHFLLAEAVFLDLLGDPVVGLLQRVFETEMVEFDVPRLRRQMSEIRAQVDSINGKSISDMMNESSKVGSRIWPVEGLDNANVPFRMDSSRKNKAHKFKVKRT</sequence>
<reference evidence="1" key="2">
    <citation type="journal article" date="2023" name="Proc. Natl. Acad. Sci. U.S.A.">
        <title>A global phylogenomic analysis of the shiitake genus Lentinula.</title>
        <authorList>
            <person name="Sierra-Patev S."/>
            <person name="Min B."/>
            <person name="Naranjo-Ortiz M."/>
            <person name="Looney B."/>
            <person name="Konkel Z."/>
            <person name="Slot J.C."/>
            <person name="Sakamoto Y."/>
            <person name="Steenwyk J.L."/>
            <person name="Rokas A."/>
            <person name="Carro J."/>
            <person name="Camarero S."/>
            <person name="Ferreira P."/>
            <person name="Molpeceres G."/>
            <person name="Ruiz-Duenas F.J."/>
            <person name="Serrano A."/>
            <person name="Henrissat B."/>
            <person name="Drula E."/>
            <person name="Hughes K.W."/>
            <person name="Mata J.L."/>
            <person name="Ishikawa N.K."/>
            <person name="Vargas-Isla R."/>
            <person name="Ushijima S."/>
            <person name="Smith C.A."/>
            <person name="Donoghue J."/>
            <person name="Ahrendt S."/>
            <person name="Andreopoulos W."/>
            <person name="He G."/>
            <person name="LaButti K."/>
            <person name="Lipzen A."/>
            <person name="Ng V."/>
            <person name="Riley R."/>
            <person name="Sandor L."/>
            <person name="Barry K."/>
            <person name="Martinez A.T."/>
            <person name="Xiao Y."/>
            <person name="Gibbons J.G."/>
            <person name="Terashima K."/>
            <person name="Grigoriev I.V."/>
            <person name="Hibbett D."/>
        </authorList>
    </citation>
    <scope>NUCLEOTIDE SEQUENCE</scope>
    <source>
        <strain evidence="1">Sp2 HRB7682 ss15</strain>
    </source>
</reference>
<reference evidence="1" key="1">
    <citation type="submission" date="2022-08" db="EMBL/GenBank/DDBJ databases">
        <authorList>
            <consortium name="DOE Joint Genome Institute"/>
            <person name="Min B."/>
            <person name="Riley R."/>
            <person name="Sierra-Patev S."/>
            <person name="Naranjo-Ortiz M."/>
            <person name="Looney B."/>
            <person name="Konkel Z."/>
            <person name="Slot J.C."/>
            <person name="Sakamoto Y."/>
            <person name="Steenwyk J.L."/>
            <person name="Rokas A."/>
            <person name="Carro J."/>
            <person name="Camarero S."/>
            <person name="Ferreira P."/>
            <person name="Molpeceres G."/>
            <person name="Ruiz-Duenas F.J."/>
            <person name="Serrano A."/>
            <person name="Henrissat B."/>
            <person name="Drula E."/>
            <person name="Hughes K.W."/>
            <person name="Mata J.L."/>
            <person name="Ishikawa N.K."/>
            <person name="Vargas-Isla R."/>
            <person name="Ushijima S."/>
            <person name="Smith C.A."/>
            <person name="Ahrendt S."/>
            <person name="Andreopoulos W."/>
            <person name="He G."/>
            <person name="Labutti K."/>
            <person name="Lipzen A."/>
            <person name="Ng V."/>
            <person name="Sandor L."/>
            <person name="Barry K."/>
            <person name="Martinez A.T."/>
            <person name="Xiao Y."/>
            <person name="Gibbons J.G."/>
            <person name="Terashima K."/>
            <person name="Hibbett D.S."/>
            <person name="Grigoriev I.V."/>
        </authorList>
    </citation>
    <scope>NUCLEOTIDE SEQUENCE</scope>
    <source>
        <strain evidence="1">Sp2 HRB7682 ss15</strain>
    </source>
</reference>
<comment type="caution">
    <text evidence="1">The sequence shown here is derived from an EMBL/GenBank/DDBJ whole genome shotgun (WGS) entry which is preliminary data.</text>
</comment>
<accession>A0A9W9DDU3</accession>
<dbReference type="AlphaFoldDB" id="A0A9W9DDU3"/>
<evidence type="ECO:0000313" key="2">
    <source>
        <dbReference type="Proteomes" id="UP001150238"/>
    </source>
</evidence>
<gene>
    <name evidence="1" type="ORF">C8J55DRAFT_493568</name>
</gene>
<protein>
    <submittedName>
        <fullName evidence="1">Uncharacterized protein</fullName>
    </submittedName>
</protein>